<dbReference type="PANTHER" id="PTHR12117:SF0">
    <property type="entry name" value="PROLYL 3-HYDROXYLASE OGFOD1"/>
    <property type="match status" value="1"/>
</dbReference>
<feature type="region of interest" description="Disordered" evidence="13">
    <location>
        <begin position="501"/>
        <end position="522"/>
    </location>
</feature>
<dbReference type="InterPro" id="IPR019601">
    <property type="entry name" value="Oxoglutarate/Fe-dep_Oase_C"/>
</dbReference>
<dbReference type="STRING" id="765440.A0A0C3AM64"/>
<keyword evidence="6" id="KW-0223">Dioxygenase</keyword>
<evidence type="ECO:0000256" key="7">
    <source>
        <dbReference type="ARBA" id="ARBA00023002"/>
    </source>
</evidence>
<feature type="region of interest" description="Disordered" evidence="13">
    <location>
        <begin position="540"/>
        <end position="579"/>
    </location>
</feature>
<dbReference type="GO" id="GO:0031418">
    <property type="term" value="F:L-ascorbic acid binding"/>
    <property type="evidence" value="ECO:0007669"/>
    <property type="project" value="UniProtKB-KW"/>
</dbReference>
<name>A0A0C3AM64_PILCF</name>
<proteinExistence type="inferred from homology"/>
<dbReference type="GO" id="GO:0006449">
    <property type="term" value="P:regulation of translational termination"/>
    <property type="evidence" value="ECO:0007669"/>
    <property type="project" value="TreeGrafter"/>
</dbReference>
<comment type="similarity">
    <text evidence="3">Belongs to the TPA1 family.</text>
</comment>
<dbReference type="Pfam" id="PF13661">
    <property type="entry name" value="2OG-FeII_Oxy_4"/>
    <property type="match status" value="1"/>
</dbReference>
<dbReference type="InterPro" id="IPR051842">
    <property type="entry name" value="uS12_prolyl_hydroxylase"/>
</dbReference>
<keyword evidence="9" id="KW-0539">Nucleus</keyword>
<feature type="region of interest" description="Disordered" evidence="13">
    <location>
        <begin position="378"/>
        <end position="399"/>
    </location>
</feature>
<dbReference type="FunFam" id="3.60.130.20:FF:000003">
    <property type="entry name" value="Unplaced genomic scaffold supercont1.3, whole genome shotgun sequence"/>
    <property type="match status" value="1"/>
</dbReference>
<dbReference type="PROSITE" id="PS51471">
    <property type="entry name" value="FE2OG_OXY"/>
    <property type="match status" value="1"/>
</dbReference>
<dbReference type="HOGENOM" id="CLU_017005_0_0_1"/>
<gene>
    <name evidence="15" type="ORF">PILCRDRAFT_827706</name>
</gene>
<dbReference type="GO" id="GO:0010604">
    <property type="term" value="P:positive regulation of macromolecule metabolic process"/>
    <property type="evidence" value="ECO:0007669"/>
    <property type="project" value="UniProtKB-ARBA"/>
</dbReference>
<evidence type="ECO:0000256" key="9">
    <source>
        <dbReference type="ARBA" id="ARBA00023242"/>
    </source>
</evidence>
<dbReference type="Gene3D" id="3.60.130.20">
    <property type="entry name" value="Oxoglutarate/iron-dependent oxygenase, C-terminal degradation domain"/>
    <property type="match status" value="1"/>
</dbReference>
<comment type="catalytic activity">
    <reaction evidence="11">
        <text>[ribosomal protein uS12]-(3S)-3-hydroxy-L-proline + 2-oxoglutarate + O2 = [ribosomal protein uS12]-(3S)-3,4-dihydroxy-L-proline + succinate + CO2</text>
        <dbReference type="Rhea" id="RHEA:54160"/>
        <dbReference type="Rhea" id="RHEA-COMP:13817"/>
        <dbReference type="Rhea" id="RHEA-COMP:13818"/>
        <dbReference type="ChEBI" id="CHEBI:15379"/>
        <dbReference type="ChEBI" id="CHEBI:16526"/>
        <dbReference type="ChEBI" id="CHEBI:16810"/>
        <dbReference type="ChEBI" id="CHEBI:30031"/>
        <dbReference type="ChEBI" id="CHEBI:85428"/>
        <dbReference type="ChEBI" id="CHEBI:138052"/>
    </reaction>
</comment>
<comment type="cofactor">
    <cofactor evidence="1">
        <name>L-ascorbate</name>
        <dbReference type="ChEBI" id="CHEBI:38290"/>
    </cofactor>
</comment>
<reference evidence="15 16" key="1">
    <citation type="submission" date="2014-04" db="EMBL/GenBank/DDBJ databases">
        <authorList>
            <consortium name="DOE Joint Genome Institute"/>
            <person name="Kuo A."/>
            <person name="Tarkka M."/>
            <person name="Buscot F."/>
            <person name="Kohler A."/>
            <person name="Nagy L.G."/>
            <person name="Floudas D."/>
            <person name="Copeland A."/>
            <person name="Barry K.W."/>
            <person name="Cichocki N."/>
            <person name="Veneault-Fourrey C."/>
            <person name="LaButti K."/>
            <person name="Lindquist E.A."/>
            <person name="Lipzen A."/>
            <person name="Lundell T."/>
            <person name="Morin E."/>
            <person name="Murat C."/>
            <person name="Sun H."/>
            <person name="Tunlid A."/>
            <person name="Henrissat B."/>
            <person name="Grigoriev I.V."/>
            <person name="Hibbett D.S."/>
            <person name="Martin F."/>
            <person name="Nordberg H.P."/>
            <person name="Cantor M.N."/>
            <person name="Hua S.X."/>
        </authorList>
    </citation>
    <scope>NUCLEOTIDE SEQUENCE [LARGE SCALE GENOMIC DNA]</scope>
    <source>
        <strain evidence="15 16">F 1598</strain>
    </source>
</reference>
<dbReference type="PANTHER" id="PTHR12117">
    <property type="entry name" value="HISTONE ACETYLTRANSFERASE COMPLEX"/>
    <property type="match status" value="1"/>
</dbReference>
<dbReference type="EMBL" id="KN833052">
    <property type="protein sequence ID" value="KIM74998.1"/>
    <property type="molecule type" value="Genomic_DNA"/>
</dbReference>
<accession>A0A0C3AM64</accession>
<dbReference type="FunFam" id="2.60.120.620:FF:000014">
    <property type="entry name" value="Prolyl 3,4-dihydroxylase TPA1"/>
    <property type="match status" value="1"/>
</dbReference>
<dbReference type="SMART" id="SM00702">
    <property type="entry name" value="P4Hc"/>
    <property type="match status" value="1"/>
</dbReference>
<keyword evidence="8" id="KW-0408">Iron</keyword>
<evidence type="ECO:0000256" key="8">
    <source>
        <dbReference type="ARBA" id="ARBA00023004"/>
    </source>
</evidence>
<evidence type="ECO:0000256" key="3">
    <source>
        <dbReference type="ARBA" id="ARBA00007443"/>
    </source>
</evidence>
<keyword evidence="16" id="KW-1185">Reference proteome</keyword>
<keyword evidence="7" id="KW-0560">Oxidoreductase</keyword>
<dbReference type="GO" id="GO:0031543">
    <property type="term" value="F:peptidyl-proline dioxygenase activity"/>
    <property type="evidence" value="ECO:0007669"/>
    <property type="project" value="UniProtKB-ARBA"/>
</dbReference>
<evidence type="ECO:0000256" key="13">
    <source>
        <dbReference type="SAM" id="MobiDB-lite"/>
    </source>
</evidence>
<dbReference type="InterPro" id="IPR039558">
    <property type="entry name" value="TPA1/OFD1_N"/>
</dbReference>
<evidence type="ECO:0000313" key="16">
    <source>
        <dbReference type="Proteomes" id="UP000054166"/>
    </source>
</evidence>
<evidence type="ECO:0000256" key="12">
    <source>
        <dbReference type="ARBA" id="ARBA00081607"/>
    </source>
</evidence>
<evidence type="ECO:0000259" key="14">
    <source>
        <dbReference type="PROSITE" id="PS51471"/>
    </source>
</evidence>
<dbReference type="FunCoup" id="A0A0C3AM64">
    <property type="interactions" value="364"/>
</dbReference>
<keyword evidence="5" id="KW-0847">Vitamin C</keyword>
<evidence type="ECO:0000256" key="5">
    <source>
        <dbReference type="ARBA" id="ARBA00022896"/>
    </source>
</evidence>
<evidence type="ECO:0000256" key="4">
    <source>
        <dbReference type="ARBA" id="ARBA00022723"/>
    </source>
</evidence>
<sequence length="652" mass="72723">MVRTHERSPSPTASADSLLKRLKTTHTPSHDPDTRDAIAQFADGVLSDPGNIQKLHTTYMANEPFKYCVLDKLFQDGLLRNVKDECLKELSFTEKETDIYKVRQTGDLASLSYLSPTLLSLLPSLLTLRDALYSPTFRSFLRSVTNCGPLSGTKQDMSVNSYTKGCHLLNHDDVIGTRRVSYILYMPVPHSSQWKEEWGGALELYPTKLGKSGIPEPEAVPCKKIYPSWNQFVFFEVQPGKSFHSVEEVVVGGEDDEEGRARLSISGWFHAAQEGEEGYEPEAAPAEVLSSREQLTSTSTIFKSYPDTQNLPMPDTPLTEDHISFLSEFLNPVYLQPQTMKALAARFVEESSLELHSFLRASLADKLENGIRVVDREDGLGEGRNGQIPPHSAGTSSAAWTIKSPPHKWRYCVLKPHVYGPSEEFTSQVPQAPSDEMIRSLQDELFTSNAFRAWLSVVSRLLPLKYTVEGRRFRPGLDYTLATSEEKEARLDVVLGLTPDVGNNGMCEADGSDGEDDPRGWQAGEWGGWECYMAPHDEEDDPAVYRSGSHKKESKGGNRSIQSPNGKQNGKPFESDSELHMDDKEIEDAEDEADNEEDGTLLTVQPGFNRLLLVLRDEGVMRFVKYVSAAAESSRWDVCGEYEVGMVQDDGD</sequence>
<dbReference type="InterPro" id="IPR006620">
    <property type="entry name" value="Pro_4_hyd_alph"/>
</dbReference>
<comment type="subcellular location">
    <subcellularLocation>
        <location evidence="2">Nucleus</location>
    </subcellularLocation>
</comment>
<dbReference type="GO" id="GO:0005506">
    <property type="term" value="F:iron ion binding"/>
    <property type="evidence" value="ECO:0007669"/>
    <property type="project" value="InterPro"/>
</dbReference>
<organism evidence="15 16">
    <name type="scientific">Piloderma croceum (strain F 1598)</name>
    <dbReference type="NCBI Taxonomy" id="765440"/>
    <lineage>
        <taxon>Eukaryota</taxon>
        <taxon>Fungi</taxon>
        <taxon>Dikarya</taxon>
        <taxon>Basidiomycota</taxon>
        <taxon>Agaricomycotina</taxon>
        <taxon>Agaricomycetes</taxon>
        <taxon>Agaricomycetidae</taxon>
        <taxon>Atheliales</taxon>
        <taxon>Atheliaceae</taxon>
        <taxon>Piloderma</taxon>
    </lineage>
</organism>
<evidence type="ECO:0000256" key="10">
    <source>
        <dbReference type="ARBA" id="ARBA00047444"/>
    </source>
</evidence>
<dbReference type="AlphaFoldDB" id="A0A0C3AM64"/>
<evidence type="ECO:0000256" key="11">
    <source>
        <dbReference type="ARBA" id="ARBA00051966"/>
    </source>
</evidence>
<dbReference type="GO" id="GO:0005737">
    <property type="term" value="C:cytoplasm"/>
    <property type="evidence" value="ECO:0007669"/>
    <property type="project" value="TreeGrafter"/>
</dbReference>
<dbReference type="OrthoDB" id="430522at2759"/>
<dbReference type="InParanoid" id="A0A0C3AM64"/>
<evidence type="ECO:0000256" key="1">
    <source>
        <dbReference type="ARBA" id="ARBA00001961"/>
    </source>
</evidence>
<reference evidence="16" key="2">
    <citation type="submission" date="2015-01" db="EMBL/GenBank/DDBJ databases">
        <title>Evolutionary Origins and Diversification of the Mycorrhizal Mutualists.</title>
        <authorList>
            <consortium name="DOE Joint Genome Institute"/>
            <consortium name="Mycorrhizal Genomics Consortium"/>
            <person name="Kohler A."/>
            <person name="Kuo A."/>
            <person name="Nagy L.G."/>
            <person name="Floudas D."/>
            <person name="Copeland A."/>
            <person name="Barry K.W."/>
            <person name="Cichocki N."/>
            <person name="Veneault-Fourrey C."/>
            <person name="LaButti K."/>
            <person name="Lindquist E.A."/>
            <person name="Lipzen A."/>
            <person name="Lundell T."/>
            <person name="Morin E."/>
            <person name="Murat C."/>
            <person name="Riley R."/>
            <person name="Ohm R."/>
            <person name="Sun H."/>
            <person name="Tunlid A."/>
            <person name="Henrissat B."/>
            <person name="Grigoriev I.V."/>
            <person name="Hibbett D.S."/>
            <person name="Martin F."/>
        </authorList>
    </citation>
    <scope>NUCLEOTIDE SEQUENCE [LARGE SCALE GENOMIC DNA]</scope>
    <source>
        <strain evidence="16">F 1598</strain>
    </source>
</reference>
<keyword evidence="4" id="KW-0479">Metal-binding</keyword>
<comment type="catalytic activity">
    <reaction evidence="10">
        <text>[ribosomal protein uS12]-L-proline + 2-oxoglutarate + O2 = [ribosomal protein uS12]-(3S)-3-hydroxy-L-proline + succinate + CO2</text>
        <dbReference type="Rhea" id="RHEA:54156"/>
        <dbReference type="Rhea" id="RHEA-COMP:13816"/>
        <dbReference type="Rhea" id="RHEA-COMP:13818"/>
        <dbReference type="ChEBI" id="CHEBI:15379"/>
        <dbReference type="ChEBI" id="CHEBI:16526"/>
        <dbReference type="ChEBI" id="CHEBI:16810"/>
        <dbReference type="ChEBI" id="CHEBI:30031"/>
        <dbReference type="ChEBI" id="CHEBI:50342"/>
        <dbReference type="ChEBI" id="CHEBI:85428"/>
    </reaction>
</comment>
<dbReference type="GO" id="GO:0009896">
    <property type="term" value="P:positive regulation of catabolic process"/>
    <property type="evidence" value="ECO:0007669"/>
    <property type="project" value="UniProtKB-ARBA"/>
</dbReference>
<feature type="domain" description="Fe2OG dioxygenase" evidence="14">
    <location>
        <begin position="153"/>
        <end position="271"/>
    </location>
</feature>
<feature type="compositionally biased region" description="Polar residues" evidence="13">
    <location>
        <begin position="557"/>
        <end position="568"/>
    </location>
</feature>
<dbReference type="Pfam" id="PF10637">
    <property type="entry name" value="Ofd1_CTDD"/>
    <property type="match status" value="1"/>
</dbReference>
<dbReference type="GO" id="GO:0005634">
    <property type="term" value="C:nucleus"/>
    <property type="evidence" value="ECO:0007669"/>
    <property type="project" value="UniProtKB-SubCell"/>
</dbReference>
<evidence type="ECO:0000256" key="2">
    <source>
        <dbReference type="ARBA" id="ARBA00004123"/>
    </source>
</evidence>
<dbReference type="Gene3D" id="2.60.120.620">
    <property type="entry name" value="q2cbj1_9rhob like domain"/>
    <property type="match status" value="1"/>
</dbReference>
<dbReference type="InterPro" id="IPR005123">
    <property type="entry name" value="Oxoglu/Fe-dep_dioxygenase_dom"/>
</dbReference>
<evidence type="ECO:0000256" key="6">
    <source>
        <dbReference type="ARBA" id="ARBA00022964"/>
    </source>
</evidence>
<protein>
    <recommendedName>
        <fullName evidence="12">uS12 prolyl 3,4-dihydroxylase</fullName>
    </recommendedName>
</protein>
<dbReference type="Proteomes" id="UP000054166">
    <property type="component" value="Unassembled WGS sequence"/>
</dbReference>
<evidence type="ECO:0000313" key="15">
    <source>
        <dbReference type="EMBL" id="KIM74998.1"/>
    </source>
</evidence>
<feature type="non-terminal residue" evidence="15">
    <location>
        <position position="652"/>
    </location>
</feature>
<dbReference type="InterPro" id="IPR043044">
    <property type="entry name" value="TPA1/Ofd1_C"/>
</dbReference>